<evidence type="ECO:0000256" key="2">
    <source>
        <dbReference type="ARBA" id="ARBA00005916"/>
    </source>
</evidence>
<reference evidence="18 19" key="1">
    <citation type="submission" date="2015-10" db="EMBL/GenBank/DDBJ databases">
        <title>Metagenome-Assembled Genomes uncover a global brackish microbiome.</title>
        <authorList>
            <person name="Hugerth L.W."/>
            <person name="Larsson J."/>
            <person name="Alneberg J."/>
            <person name="Lindh M.V."/>
            <person name="Legrand C."/>
            <person name="Pinhassi J."/>
            <person name="Andersson A.F."/>
        </authorList>
    </citation>
    <scope>NUCLEOTIDE SEQUENCE [LARGE SCALE GENOMIC DNA]</scope>
    <source>
        <strain evidence="18">BACL6 MAG-120924-bin43</strain>
    </source>
</reference>
<dbReference type="Gene3D" id="3.30.460.30">
    <property type="entry name" value="Glutamyl-tRNA reductase, N-terminal domain"/>
    <property type="match status" value="1"/>
</dbReference>
<evidence type="ECO:0000256" key="1">
    <source>
        <dbReference type="ARBA" id="ARBA00005059"/>
    </source>
</evidence>
<dbReference type="FunFam" id="3.30.460.30:FF:000001">
    <property type="entry name" value="Glutamyl-tRNA reductase"/>
    <property type="match status" value="1"/>
</dbReference>
<dbReference type="PROSITE" id="PS00747">
    <property type="entry name" value="GLUTR"/>
    <property type="match status" value="1"/>
</dbReference>
<feature type="active site" description="Nucleophile" evidence="9 10">
    <location>
        <position position="50"/>
    </location>
</feature>
<dbReference type="CDD" id="cd05213">
    <property type="entry name" value="NAD_bind_Glutamyl_tRNA_reduct"/>
    <property type="match status" value="1"/>
</dbReference>
<comment type="miscellaneous">
    <text evidence="9">During catalysis, the active site Cys acts as a nucleophile attacking the alpha-carbonyl group of tRNA-bound glutamate with the formation of a thioester intermediate between enzyme and glutamate, and the concomitant release of tRNA(Glu). The thioester intermediate is finally reduced by direct hydride transfer from NADPH, to form the product GSA.</text>
</comment>
<feature type="binding site" evidence="9 11">
    <location>
        <position position="120"/>
    </location>
    <ligand>
        <name>substrate</name>
    </ligand>
</feature>
<evidence type="ECO:0000256" key="8">
    <source>
        <dbReference type="ARBA" id="ARBA00068659"/>
    </source>
</evidence>
<evidence type="ECO:0000259" key="17">
    <source>
        <dbReference type="Pfam" id="PF05201"/>
    </source>
</evidence>
<evidence type="ECO:0000256" key="14">
    <source>
        <dbReference type="RuleBase" id="RU000584"/>
    </source>
</evidence>
<dbReference type="InterPro" id="IPR015895">
    <property type="entry name" value="4pyrrol_synth_GluRdtase_N"/>
</dbReference>
<comment type="subunit">
    <text evidence="9">Homodimer.</text>
</comment>
<dbReference type="InterPro" id="IPR006151">
    <property type="entry name" value="Shikm_DH/Glu-tRNA_Rdtase"/>
</dbReference>
<evidence type="ECO:0000313" key="19">
    <source>
        <dbReference type="Proteomes" id="UP000051017"/>
    </source>
</evidence>
<evidence type="ECO:0000256" key="3">
    <source>
        <dbReference type="ARBA" id="ARBA00012970"/>
    </source>
</evidence>
<feature type="site" description="Important for activity" evidence="9 13">
    <location>
        <position position="99"/>
    </location>
</feature>
<dbReference type="UniPathway" id="UPA00251">
    <property type="reaction ID" value="UER00316"/>
</dbReference>
<keyword evidence="4 9" id="KW-0521">NADP</keyword>
<dbReference type="GO" id="GO:0008883">
    <property type="term" value="F:glutamyl-tRNA reductase activity"/>
    <property type="evidence" value="ECO:0007669"/>
    <property type="project" value="UniProtKB-UniRule"/>
</dbReference>
<dbReference type="Pfam" id="PF00745">
    <property type="entry name" value="GlutR_dimer"/>
    <property type="match status" value="1"/>
</dbReference>
<evidence type="ECO:0000259" key="16">
    <source>
        <dbReference type="Pfam" id="PF01488"/>
    </source>
</evidence>
<dbReference type="AlphaFoldDB" id="A0A0R2QL42"/>
<evidence type="ECO:0000256" key="4">
    <source>
        <dbReference type="ARBA" id="ARBA00022857"/>
    </source>
</evidence>
<evidence type="ECO:0000256" key="7">
    <source>
        <dbReference type="ARBA" id="ARBA00047464"/>
    </source>
</evidence>
<feature type="domain" description="Tetrapyrrole biosynthesis glutamyl-tRNA reductase dimerisation" evidence="15">
    <location>
        <begin position="321"/>
        <end position="419"/>
    </location>
</feature>
<dbReference type="InterPro" id="IPR036343">
    <property type="entry name" value="GluRdtase_N_sf"/>
</dbReference>
<dbReference type="HAMAP" id="MF_00087">
    <property type="entry name" value="Glu_tRNA_reductase"/>
    <property type="match status" value="1"/>
</dbReference>
<comment type="pathway">
    <text evidence="1 9 14">Porphyrin-containing compound metabolism; protoporphyrin-IX biosynthesis; 5-aminolevulinate from L-glutamyl-tRNA(Glu): step 1/2.</text>
</comment>
<proteinExistence type="inferred from homology"/>
<feature type="domain" description="Quinate/shikimate 5-dehydrogenase/glutamyl-tRNA reductase" evidence="16">
    <location>
        <begin position="171"/>
        <end position="304"/>
    </location>
</feature>
<dbReference type="Pfam" id="PF01488">
    <property type="entry name" value="Shikimate_DH"/>
    <property type="match status" value="1"/>
</dbReference>
<comment type="catalytic activity">
    <reaction evidence="7 9 14">
        <text>(S)-4-amino-5-oxopentanoate + tRNA(Glu) + NADP(+) = L-glutamyl-tRNA(Glu) + NADPH + H(+)</text>
        <dbReference type="Rhea" id="RHEA:12344"/>
        <dbReference type="Rhea" id="RHEA-COMP:9663"/>
        <dbReference type="Rhea" id="RHEA-COMP:9680"/>
        <dbReference type="ChEBI" id="CHEBI:15378"/>
        <dbReference type="ChEBI" id="CHEBI:57501"/>
        <dbReference type="ChEBI" id="CHEBI:57783"/>
        <dbReference type="ChEBI" id="CHEBI:58349"/>
        <dbReference type="ChEBI" id="CHEBI:78442"/>
        <dbReference type="ChEBI" id="CHEBI:78520"/>
        <dbReference type="EC" id="1.2.1.70"/>
    </reaction>
</comment>
<evidence type="ECO:0000256" key="9">
    <source>
        <dbReference type="HAMAP-Rule" id="MF_00087"/>
    </source>
</evidence>
<comment type="function">
    <text evidence="9">Catalyzes the NADPH-dependent reduction of glutamyl-tRNA(Glu) to glutamate 1-semialdehyde (GSA).</text>
</comment>
<evidence type="ECO:0000256" key="11">
    <source>
        <dbReference type="PIRSR" id="PIRSR000445-2"/>
    </source>
</evidence>
<dbReference type="EMBL" id="LIBJ01000055">
    <property type="protein sequence ID" value="KRO48899.1"/>
    <property type="molecule type" value="Genomic_DNA"/>
</dbReference>
<dbReference type="Gene3D" id="3.40.50.720">
    <property type="entry name" value="NAD(P)-binding Rossmann-like Domain"/>
    <property type="match status" value="1"/>
</dbReference>
<evidence type="ECO:0000313" key="18">
    <source>
        <dbReference type="EMBL" id="KRO48899.1"/>
    </source>
</evidence>
<dbReference type="PANTHER" id="PTHR43013">
    <property type="entry name" value="GLUTAMYL-TRNA REDUCTASE"/>
    <property type="match status" value="1"/>
</dbReference>
<dbReference type="Pfam" id="PF05201">
    <property type="entry name" value="GlutR_N"/>
    <property type="match status" value="1"/>
</dbReference>
<dbReference type="InterPro" id="IPR036291">
    <property type="entry name" value="NAD(P)-bd_dom_sf"/>
</dbReference>
<gene>
    <name evidence="9" type="primary">hemA</name>
    <name evidence="18" type="ORF">ABR75_02940</name>
</gene>
<evidence type="ECO:0000256" key="13">
    <source>
        <dbReference type="PIRSR" id="PIRSR000445-4"/>
    </source>
</evidence>
<evidence type="ECO:0000256" key="6">
    <source>
        <dbReference type="ARBA" id="ARBA00023244"/>
    </source>
</evidence>
<dbReference type="GO" id="GO:0019353">
    <property type="term" value="P:protoporphyrinogen IX biosynthetic process from glutamate"/>
    <property type="evidence" value="ECO:0007669"/>
    <property type="project" value="TreeGrafter"/>
</dbReference>
<dbReference type="NCBIfam" id="NF000744">
    <property type="entry name" value="PRK00045.1-3"/>
    <property type="match status" value="1"/>
</dbReference>
<sequence>MSIVVLGVNHRSAPLDVIERVAVAEESLTKALHSLVSRDNVRETVLLSTCNRTEVYVVAEKFHGAYADVRDYFCELSGLTPDELHPHFYSQHDEAAVSHLFEVASGLDSAVIGETEILGQVRDAWDLARIEQTSRTTLNMLFRQALEVGKRARNETGISKSTTSISHAAVEMAKELLGTMQSKSVLVVGAGDMGAGIARALSSAGAASVTVMNRNTQRAEQLAATVGAVVSPISELANALGMADVVLTCTGATEPIITTELVNSARTISPQSPLLIVDIAMPRDVEHSVGEIEHVTLRDLYDLRDWAQVGINARNNEADAVRSIIGEEVERFTQESIARQAAPLVAELHERAENIRLAEMERFATRMTGLTPEQRELVEIMSKSVVAKLLHTPSIQLKKSAGTPQGERIAAALRDLFDIE</sequence>
<feature type="binding site" evidence="9 11">
    <location>
        <begin position="114"/>
        <end position="116"/>
    </location>
    <ligand>
        <name>substrate</name>
    </ligand>
</feature>
<organism evidence="18 19">
    <name type="scientific">Acidimicrobiia bacterium BACL6 MAG-120924-bin43</name>
    <dbReference type="NCBI Taxonomy" id="1655583"/>
    <lineage>
        <taxon>Bacteria</taxon>
        <taxon>Bacillati</taxon>
        <taxon>Actinomycetota</taxon>
        <taxon>Acidimicrobiia</taxon>
        <taxon>acIV cluster</taxon>
    </lineage>
</organism>
<dbReference type="SUPFAM" id="SSF51735">
    <property type="entry name" value="NAD(P)-binding Rossmann-fold domains"/>
    <property type="match status" value="1"/>
</dbReference>
<dbReference type="EC" id="1.2.1.70" evidence="3 9"/>
<dbReference type="Proteomes" id="UP000051017">
    <property type="component" value="Unassembled WGS sequence"/>
</dbReference>
<dbReference type="InterPro" id="IPR000343">
    <property type="entry name" value="4pyrrol_synth_GluRdtase"/>
</dbReference>
<dbReference type="PANTHER" id="PTHR43013:SF1">
    <property type="entry name" value="GLUTAMYL-TRNA REDUCTASE"/>
    <property type="match status" value="1"/>
</dbReference>
<feature type="binding site" evidence="9 11">
    <location>
        <position position="109"/>
    </location>
    <ligand>
        <name>substrate</name>
    </ligand>
</feature>
<evidence type="ECO:0000256" key="12">
    <source>
        <dbReference type="PIRSR" id="PIRSR000445-3"/>
    </source>
</evidence>
<keyword evidence="6 9" id="KW-0627">Porphyrin biosynthesis</keyword>
<feature type="binding site" evidence="9 11">
    <location>
        <begin position="49"/>
        <end position="52"/>
    </location>
    <ligand>
        <name>substrate</name>
    </ligand>
</feature>
<dbReference type="GO" id="GO:0050661">
    <property type="term" value="F:NADP binding"/>
    <property type="evidence" value="ECO:0007669"/>
    <property type="project" value="InterPro"/>
</dbReference>
<keyword evidence="5 9" id="KW-0560">Oxidoreductase</keyword>
<feature type="binding site" evidence="9 12">
    <location>
        <begin position="189"/>
        <end position="194"/>
    </location>
    <ligand>
        <name>NADP(+)</name>
        <dbReference type="ChEBI" id="CHEBI:58349"/>
    </ligand>
</feature>
<dbReference type="InterPro" id="IPR036453">
    <property type="entry name" value="GluRdtase_dimer_dom_sf"/>
</dbReference>
<evidence type="ECO:0000256" key="10">
    <source>
        <dbReference type="PIRSR" id="PIRSR000445-1"/>
    </source>
</evidence>
<dbReference type="FunFam" id="3.40.50.720:FF:000031">
    <property type="entry name" value="Glutamyl-tRNA reductase"/>
    <property type="match status" value="1"/>
</dbReference>
<accession>A0A0R2QL42</accession>
<feature type="domain" description="Glutamyl-tRNA reductase N-terminal" evidence="17">
    <location>
        <begin position="6"/>
        <end position="156"/>
    </location>
</feature>
<protein>
    <recommendedName>
        <fullName evidence="8 9">Glutamyl-tRNA reductase</fullName>
        <shortName evidence="9">GluTR</shortName>
        <ecNumber evidence="3 9">1.2.1.70</ecNumber>
    </recommendedName>
</protein>
<dbReference type="PIRSF" id="PIRSF000445">
    <property type="entry name" value="4pyrrol_synth_GluRdtase"/>
    <property type="match status" value="1"/>
</dbReference>
<evidence type="ECO:0000259" key="15">
    <source>
        <dbReference type="Pfam" id="PF00745"/>
    </source>
</evidence>
<comment type="caution">
    <text evidence="18">The sequence shown here is derived from an EMBL/GenBank/DDBJ whole genome shotgun (WGS) entry which is preliminary data.</text>
</comment>
<comment type="domain">
    <text evidence="9">Possesses an unusual extended V-shaped dimeric structure with each monomer consisting of three distinct domains arranged along a curved 'spinal' alpha-helix. The N-terminal catalytic domain specifically recognizes the glutamate moiety of the substrate. The second domain is the NADPH-binding domain, and the third C-terminal domain is responsible for dimerization.</text>
</comment>
<dbReference type="NCBIfam" id="TIGR01035">
    <property type="entry name" value="hemA"/>
    <property type="match status" value="1"/>
</dbReference>
<dbReference type="SUPFAM" id="SSF69742">
    <property type="entry name" value="Glutamyl tRNA-reductase catalytic, N-terminal domain"/>
    <property type="match status" value="1"/>
</dbReference>
<comment type="similarity">
    <text evidence="2 9 14">Belongs to the glutamyl-tRNA reductase family.</text>
</comment>
<evidence type="ECO:0000256" key="5">
    <source>
        <dbReference type="ARBA" id="ARBA00023002"/>
    </source>
</evidence>
<name>A0A0R2QL42_9ACTN</name>
<dbReference type="SUPFAM" id="SSF69075">
    <property type="entry name" value="Glutamyl tRNA-reductase dimerization domain"/>
    <property type="match status" value="1"/>
</dbReference>
<dbReference type="InterPro" id="IPR015896">
    <property type="entry name" value="4pyrrol_synth_GluRdtase_dimer"/>
</dbReference>
<dbReference type="InterPro" id="IPR018214">
    <property type="entry name" value="GluRdtase_CS"/>
</dbReference>